<evidence type="ECO:0000313" key="1">
    <source>
        <dbReference type="EMBL" id="MDR6441345.1"/>
    </source>
</evidence>
<evidence type="ECO:0000313" key="2">
    <source>
        <dbReference type="Proteomes" id="UP001184376"/>
    </source>
</evidence>
<organism evidence="1 2">
    <name type="scientific">Chryseobacterium bernardetii</name>
    <dbReference type="NCBI Taxonomy" id="1241978"/>
    <lineage>
        <taxon>Bacteria</taxon>
        <taxon>Pseudomonadati</taxon>
        <taxon>Bacteroidota</taxon>
        <taxon>Flavobacteriia</taxon>
        <taxon>Flavobacteriales</taxon>
        <taxon>Weeksellaceae</taxon>
        <taxon>Chryseobacterium group</taxon>
        <taxon>Chryseobacterium</taxon>
    </lineage>
</organism>
<proteinExistence type="predicted"/>
<comment type="caution">
    <text evidence="1">The sequence shown here is derived from an EMBL/GenBank/DDBJ whole genome shotgun (WGS) entry which is preliminary data.</text>
</comment>
<dbReference type="EMBL" id="JAVDRG010000002">
    <property type="protein sequence ID" value="MDR6441345.1"/>
    <property type="molecule type" value="Genomic_DNA"/>
</dbReference>
<dbReference type="Proteomes" id="UP001184376">
    <property type="component" value="Unassembled WGS sequence"/>
</dbReference>
<sequence length="648" mass="74216">MYSKVLITFWIITVTNFIGLSYAQKKKIYDYTEAFKPFFYPQISSKTRSADGQPGPAYWQNSADYILNATLNDEKNEIIASTEITYTNNSPDQLNFLWLQLDQNVFNKESRYYAVNPSETVDPIEKPGGGYKIQTVKVDGKDAEYVISDTRMQIDLSKQLKGNGGIANIKIDYSFVCPKFGLDRMGVQQTAKGKIFAIGQWYPRICVYDDVSGWNTLPYLGVSEFYLGYGSIRANITVPADQYVVASGELLNEKQMYTREEIKRWKQAKNSDKTINIRSEAEFDKNTSSGTKTWKFKIENARDFAWASSSVFVIDAARINLSSGKKVLAVSAYPSESGGKDGWAKSVEYTKSVIEYNSQKWYDYVYPSATNVAATRGGMEYPGIVFCSWGAKGEDLQNITNHEFGHNWFPITVGSNERLFSWMDEGLNTYLIDLFTETFNKEISHKRKNIAQTGTVLMNDTLEPIMVGEDNMNIDHVGILAYHKPGIGLKILRELILGPEKFDKAFKAYIRYWAFKHPTPWDFFHTMENVSGEELNWFWRGWFFNNWKIDQSVQRVEYINGNSKNGALITVENLGQLPMPTTIQVKFKTGNIQIFKIPIEVWKKNTKWTVKVNSDKEIKEVKLDPTDQIPDINPKNNIWNSNQQSVRK</sequence>
<name>A0ACC6IU92_9FLAO</name>
<gene>
    <name evidence="1" type="ORF">J2795_002045</name>
</gene>
<keyword evidence="2" id="KW-1185">Reference proteome</keyword>
<reference evidence="1" key="1">
    <citation type="submission" date="2023-07" db="EMBL/GenBank/DDBJ databases">
        <title>Sorghum-associated microbial communities from plants grown in Nebraska, USA.</title>
        <authorList>
            <person name="Schachtman D."/>
        </authorList>
    </citation>
    <scope>NUCLEOTIDE SEQUENCE</scope>
    <source>
        <strain evidence="1">DS1280</strain>
    </source>
</reference>
<protein>
    <submittedName>
        <fullName evidence="1">Uncharacterized protein</fullName>
    </submittedName>
</protein>
<accession>A0ACC6IU92</accession>